<accession>A0A1X1RJ49</accession>
<dbReference type="RefSeq" id="WP_085093286.1">
    <property type="nucleotide sequence ID" value="NZ_AP022603.1"/>
</dbReference>
<evidence type="ECO:0000313" key="2">
    <source>
        <dbReference type="Proteomes" id="UP000193484"/>
    </source>
</evidence>
<dbReference type="STRING" id="1793.AWC04_03870"/>
<reference evidence="1 2" key="1">
    <citation type="submission" date="2016-01" db="EMBL/GenBank/DDBJ databases">
        <title>The new phylogeny of the genus Mycobacterium.</title>
        <authorList>
            <person name="Tarcisio F."/>
            <person name="Conor M."/>
            <person name="Antonella G."/>
            <person name="Elisabetta G."/>
            <person name="Giulia F.S."/>
            <person name="Sara T."/>
            <person name="Anna F."/>
            <person name="Clotilde B."/>
            <person name="Roberto B."/>
            <person name="Veronica D.S."/>
            <person name="Fabio R."/>
            <person name="Monica P."/>
            <person name="Olivier J."/>
            <person name="Enrico T."/>
            <person name="Nicola S."/>
        </authorList>
    </citation>
    <scope>NUCLEOTIDE SEQUENCE [LARGE SCALE GENOMIC DNA]</scope>
    <source>
        <strain evidence="1 2">DSM 44179</strain>
    </source>
</reference>
<evidence type="ECO:0000313" key="1">
    <source>
        <dbReference type="EMBL" id="ORV07560.1"/>
    </source>
</evidence>
<protein>
    <submittedName>
        <fullName evidence="1">Uncharacterized protein</fullName>
    </submittedName>
</protein>
<keyword evidence="2" id="KW-1185">Reference proteome</keyword>
<name>A0A1X1RJ49_MYCFA</name>
<sequence>MPINPDHTYTIVADPEDDDLSYVLNEDGIPVARMSDNKHAIDAFTALTWGVVKNPGDPVTFQTVEEAVPGQAERSWQRFELV</sequence>
<dbReference type="AlphaFoldDB" id="A0A1X1RJ49"/>
<dbReference type="Proteomes" id="UP000193484">
    <property type="component" value="Unassembled WGS sequence"/>
</dbReference>
<dbReference type="EMBL" id="LQOJ01000019">
    <property type="protein sequence ID" value="ORV07560.1"/>
    <property type="molecule type" value="Genomic_DNA"/>
</dbReference>
<proteinExistence type="predicted"/>
<organism evidence="1 2">
    <name type="scientific">Mycolicibacterium fallax</name>
    <name type="common">Mycobacterium fallax</name>
    <dbReference type="NCBI Taxonomy" id="1793"/>
    <lineage>
        <taxon>Bacteria</taxon>
        <taxon>Bacillati</taxon>
        <taxon>Actinomycetota</taxon>
        <taxon>Actinomycetes</taxon>
        <taxon>Mycobacteriales</taxon>
        <taxon>Mycobacteriaceae</taxon>
        <taxon>Mycolicibacterium</taxon>
    </lineage>
</organism>
<gene>
    <name evidence="1" type="ORF">AWC04_03870</name>
</gene>
<comment type="caution">
    <text evidence="1">The sequence shown here is derived from an EMBL/GenBank/DDBJ whole genome shotgun (WGS) entry which is preliminary data.</text>
</comment>